<keyword evidence="4 5" id="KW-0472">Membrane</keyword>
<keyword evidence="2 5" id="KW-0812">Transmembrane</keyword>
<feature type="transmembrane region" description="Helical" evidence="5">
    <location>
        <begin position="64"/>
        <end position="90"/>
    </location>
</feature>
<sequence>MYWSGWEMGAVEAISLSILVGSSVDYCVHLVEGYLLAGENLPPHQAEDAHSQRQWRTLEAVRHVGVAIVSSALTTVIATVPLFFCIIAPFAKFGKIVALNTGVSILYTLTVSTALLGIMAPGSFTRTRTSFLKALGAVLLAGALGLGACLLLLWSGYKVPLPNGTSL</sequence>
<dbReference type="VEuPathDB" id="HostDB:GeneID_118677507"/>
<dbReference type="EMBL" id="JABWUV010000002">
    <property type="protein sequence ID" value="KAF6377747.1"/>
    <property type="molecule type" value="Genomic_DNA"/>
</dbReference>
<dbReference type="PANTHER" id="PTHR46687">
    <property type="entry name" value="PROTEIN DISPATCHED HOMOLOG 3"/>
    <property type="match status" value="1"/>
</dbReference>
<dbReference type="GO" id="GO:0016020">
    <property type="term" value="C:membrane"/>
    <property type="evidence" value="ECO:0007669"/>
    <property type="project" value="UniProtKB-SubCell"/>
</dbReference>
<keyword evidence="8" id="KW-1185">Reference proteome</keyword>
<name>A0A7J7ZTX1_MYOMY</name>
<proteinExistence type="predicted"/>
<organism evidence="7 8">
    <name type="scientific">Myotis myotis</name>
    <name type="common">Greater mouse-eared bat</name>
    <name type="synonym">Vespertilio myotis</name>
    <dbReference type="NCBI Taxonomy" id="51298"/>
    <lineage>
        <taxon>Eukaryota</taxon>
        <taxon>Metazoa</taxon>
        <taxon>Chordata</taxon>
        <taxon>Craniata</taxon>
        <taxon>Vertebrata</taxon>
        <taxon>Euteleostomi</taxon>
        <taxon>Mammalia</taxon>
        <taxon>Eutheria</taxon>
        <taxon>Laurasiatheria</taxon>
        <taxon>Chiroptera</taxon>
        <taxon>Yangochiroptera</taxon>
        <taxon>Vespertilionidae</taxon>
        <taxon>Myotis</taxon>
    </lineage>
</organism>
<dbReference type="PANTHER" id="PTHR46687:SF1">
    <property type="entry name" value="PROTEIN DISPATCHED HOMOLOG 3"/>
    <property type="match status" value="1"/>
</dbReference>
<reference evidence="7 8" key="1">
    <citation type="journal article" date="2020" name="Nature">
        <title>Six reference-quality genomes reveal evolution of bat adaptations.</title>
        <authorList>
            <person name="Jebb D."/>
            <person name="Huang Z."/>
            <person name="Pippel M."/>
            <person name="Hughes G.M."/>
            <person name="Lavrichenko K."/>
            <person name="Devanna P."/>
            <person name="Winkler S."/>
            <person name="Jermiin L.S."/>
            <person name="Skirmuntt E.C."/>
            <person name="Katzourakis A."/>
            <person name="Burkitt-Gray L."/>
            <person name="Ray D.A."/>
            <person name="Sullivan K.A.M."/>
            <person name="Roscito J.G."/>
            <person name="Kirilenko B.M."/>
            <person name="Davalos L.M."/>
            <person name="Corthals A.P."/>
            <person name="Power M.L."/>
            <person name="Jones G."/>
            <person name="Ransome R.D."/>
            <person name="Dechmann D.K.N."/>
            <person name="Locatelli A.G."/>
            <person name="Puechmaille S.J."/>
            <person name="Fedrigo O."/>
            <person name="Jarvis E.D."/>
            <person name="Hiller M."/>
            <person name="Vernes S.C."/>
            <person name="Myers E.W."/>
            <person name="Teeling E.C."/>
        </authorList>
    </citation>
    <scope>NUCLEOTIDE SEQUENCE [LARGE SCALE GENOMIC DNA]</scope>
    <source>
        <strain evidence="7">MMyoMyo1</strain>
        <tissue evidence="7">Flight muscle</tissue>
    </source>
</reference>
<feature type="transmembrane region" description="Helical" evidence="5">
    <location>
        <begin position="96"/>
        <end position="119"/>
    </location>
</feature>
<evidence type="ECO:0000256" key="4">
    <source>
        <dbReference type="ARBA" id="ARBA00023136"/>
    </source>
</evidence>
<evidence type="ECO:0000259" key="6">
    <source>
        <dbReference type="Pfam" id="PF03176"/>
    </source>
</evidence>
<evidence type="ECO:0000256" key="5">
    <source>
        <dbReference type="SAM" id="Phobius"/>
    </source>
</evidence>
<evidence type="ECO:0000256" key="3">
    <source>
        <dbReference type="ARBA" id="ARBA00022989"/>
    </source>
</evidence>
<dbReference type="Pfam" id="PF03176">
    <property type="entry name" value="MMPL"/>
    <property type="match status" value="1"/>
</dbReference>
<evidence type="ECO:0000256" key="2">
    <source>
        <dbReference type="ARBA" id="ARBA00022692"/>
    </source>
</evidence>
<dbReference type="InterPro" id="IPR042480">
    <property type="entry name" value="DISP3"/>
</dbReference>
<comment type="subcellular location">
    <subcellularLocation>
        <location evidence="1">Membrane</location>
        <topology evidence="1">Multi-pass membrane protein</topology>
    </subcellularLocation>
</comment>
<dbReference type="Gene3D" id="1.20.1640.10">
    <property type="entry name" value="Multidrug efflux transporter AcrB transmembrane domain"/>
    <property type="match status" value="1"/>
</dbReference>
<feature type="domain" description="Membrane transport protein MMPL" evidence="6">
    <location>
        <begin position="13"/>
        <end position="121"/>
    </location>
</feature>
<keyword evidence="3 5" id="KW-1133">Transmembrane helix</keyword>
<evidence type="ECO:0000256" key="1">
    <source>
        <dbReference type="ARBA" id="ARBA00004141"/>
    </source>
</evidence>
<evidence type="ECO:0000313" key="8">
    <source>
        <dbReference type="Proteomes" id="UP000527355"/>
    </source>
</evidence>
<gene>
    <name evidence="7" type="ORF">mMyoMyo1_003908</name>
</gene>
<dbReference type="AlphaFoldDB" id="A0A7J7ZTX1"/>
<dbReference type="InterPro" id="IPR004869">
    <property type="entry name" value="MMPL_dom"/>
</dbReference>
<protein>
    <submittedName>
        <fullName evidence="7">Dispatched RND transporter family member 3</fullName>
    </submittedName>
</protein>
<dbReference type="GO" id="GO:0005737">
    <property type="term" value="C:cytoplasm"/>
    <property type="evidence" value="ECO:0007669"/>
    <property type="project" value="TreeGrafter"/>
</dbReference>
<feature type="transmembrane region" description="Helical" evidence="5">
    <location>
        <begin position="131"/>
        <end position="157"/>
    </location>
</feature>
<comment type="caution">
    <text evidence="7">The sequence shown here is derived from an EMBL/GenBank/DDBJ whole genome shotgun (WGS) entry which is preliminary data.</text>
</comment>
<dbReference type="SUPFAM" id="SSF82866">
    <property type="entry name" value="Multidrug efflux transporter AcrB transmembrane domain"/>
    <property type="match status" value="1"/>
</dbReference>
<evidence type="ECO:0000313" key="7">
    <source>
        <dbReference type="EMBL" id="KAF6377747.1"/>
    </source>
</evidence>
<accession>A0A7J7ZTX1</accession>
<dbReference type="Proteomes" id="UP000527355">
    <property type="component" value="Unassembled WGS sequence"/>
</dbReference>